<organism evidence="3 4">
    <name type="scientific">Gulosibacter chungangensis</name>
    <dbReference type="NCBI Taxonomy" id="979746"/>
    <lineage>
        <taxon>Bacteria</taxon>
        <taxon>Bacillati</taxon>
        <taxon>Actinomycetota</taxon>
        <taxon>Actinomycetes</taxon>
        <taxon>Micrococcales</taxon>
        <taxon>Microbacteriaceae</taxon>
        <taxon>Gulosibacter</taxon>
    </lineage>
</organism>
<gene>
    <name evidence="3" type="ORF">F8O05_02165</name>
</gene>
<feature type="domain" description="Xylose isomerase-like TIM barrel" evidence="2">
    <location>
        <begin position="38"/>
        <end position="294"/>
    </location>
</feature>
<dbReference type="SUPFAM" id="SSF51658">
    <property type="entry name" value="Xylose isomerase-like"/>
    <property type="match status" value="1"/>
</dbReference>
<dbReference type="Pfam" id="PF01261">
    <property type="entry name" value="AP_endonuc_2"/>
    <property type="match status" value="1"/>
</dbReference>
<sequence>MTNGIEATDSAPRVGIAPDSWGVWNAVDEAQPAPEQYLREVAEAGFHWTELGPFGYLGTDAAKLREDFAKYDLALSAGTVFVNLHRGASEIDKAWADVREVATLVQALGAEHIITIPGLWERGEDGHVVGDRAFNAEEWDAFFAGHNEIGRRLLEEFGMRQQFHSHAESPIGSYREVVRLLEGTDERYVNLCLDTGHLAYYYGDNERLIREFPNRIGYLHLKQVEPDLLADVLKNDISFVDAVKQGVMIEPPLGVPDYNPILREAAIANPGIFAIVEQDMYPLADFAQPLEIARRTHEYIAGCGAPVRFRETATAK</sequence>
<evidence type="ECO:0000256" key="1">
    <source>
        <dbReference type="ARBA" id="ARBA00023277"/>
    </source>
</evidence>
<dbReference type="InterPro" id="IPR013022">
    <property type="entry name" value="Xyl_isomerase-like_TIM-brl"/>
</dbReference>
<accession>A0A7J5BFN0</accession>
<evidence type="ECO:0000259" key="2">
    <source>
        <dbReference type="Pfam" id="PF01261"/>
    </source>
</evidence>
<dbReference type="InterPro" id="IPR050312">
    <property type="entry name" value="IolE/XylAMocC-like"/>
</dbReference>
<name>A0A7J5BFN0_9MICO</name>
<dbReference type="AlphaFoldDB" id="A0A7J5BFN0"/>
<dbReference type="Gene3D" id="3.20.20.150">
    <property type="entry name" value="Divalent-metal-dependent TIM barrel enzymes"/>
    <property type="match status" value="1"/>
</dbReference>
<dbReference type="PANTHER" id="PTHR12110:SF41">
    <property type="entry name" value="INOSOSE DEHYDRATASE"/>
    <property type="match status" value="1"/>
</dbReference>
<evidence type="ECO:0000313" key="3">
    <source>
        <dbReference type="EMBL" id="KAB1645081.1"/>
    </source>
</evidence>
<dbReference type="RefSeq" id="WP_158051091.1">
    <property type="nucleotide sequence ID" value="NZ_WBKB01000001.1"/>
</dbReference>
<reference evidence="3 4" key="1">
    <citation type="submission" date="2019-09" db="EMBL/GenBank/DDBJ databases">
        <title>Phylogeny of genus Pseudoclavibacter and closely related genus.</title>
        <authorList>
            <person name="Li Y."/>
        </authorList>
    </citation>
    <scope>NUCLEOTIDE SEQUENCE [LARGE SCALE GENOMIC DNA]</scope>
    <source>
        <strain evidence="3 4">KCTC 13959</strain>
    </source>
</reference>
<proteinExistence type="predicted"/>
<dbReference type="OrthoDB" id="104997at2"/>
<dbReference type="Proteomes" id="UP000433493">
    <property type="component" value="Unassembled WGS sequence"/>
</dbReference>
<evidence type="ECO:0000313" key="4">
    <source>
        <dbReference type="Proteomes" id="UP000433493"/>
    </source>
</evidence>
<dbReference type="PANTHER" id="PTHR12110">
    <property type="entry name" value="HYDROXYPYRUVATE ISOMERASE"/>
    <property type="match status" value="1"/>
</dbReference>
<comment type="caution">
    <text evidence="3">The sequence shown here is derived from an EMBL/GenBank/DDBJ whole genome shotgun (WGS) entry which is preliminary data.</text>
</comment>
<dbReference type="EMBL" id="WBKB01000001">
    <property type="protein sequence ID" value="KAB1645081.1"/>
    <property type="molecule type" value="Genomic_DNA"/>
</dbReference>
<protein>
    <submittedName>
        <fullName evidence="3">TIM barrel protein</fullName>
    </submittedName>
</protein>
<keyword evidence="4" id="KW-1185">Reference proteome</keyword>
<keyword evidence="1" id="KW-0119">Carbohydrate metabolism</keyword>
<dbReference type="InterPro" id="IPR036237">
    <property type="entry name" value="Xyl_isomerase-like_sf"/>
</dbReference>